<dbReference type="Gene3D" id="1.25.10.10">
    <property type="entry name" value="Leucine-rich Repeat Variant"/>
    <property type="match status" value="1"/>
</dbReference>
<dbReference type="AlphaFoldDB" id="A0A1J4JII2"/>
<keyword evidence="2" id="KW-1185">Reference proteome</keyword>
<dbReference type="VEuPathDB" id="TrichDB:TRFO_35470"/>
<comment type="caution">
    <text evidence="1">The sequence shown here is derived from an EMBL/GenBank/DDBJ whole genome shotgun (WGS) entry which is preliminary data.</text>
</comment>
<evidence type="ECO:0000313" key="2">
    <source>
        <dbReference type="Proteomes" id="UP000179807"/>
    </source>
</evidence>
<organism evidence="1 2">
    <name type="scientific">Tritrichomonas foetus</name>
    <dbReference type="NCBI Taxonomy" id="1144522"/>
    <lineage>
        <taxon>Eukaryota</taxon>
        <taxon>Metamonada</taxon>
        <taxon>Parabasalia</taxon>
        <taxon>Tritrichomonadida</taxon>
        <taxon>Tritrichomonadidae</taxon>
        <taxon>Tritrichomonas</taxon>
    </lineage>
</organism>
<dbReference type="GeneID" id="94844977"/>
<dbReference type="Proteomes" id="UP000179807">
    <property type="component" value="Unassembled WGS sequence"/>
</dbReference>
<dbReference type="InterPro" id="IPR011989">
    <property type="entry name" value="ARM-like"/>
</dbReference>
<dbReference type="RefSeq" id="XP_068351280.1">
    <property type="nucleotide sequence ID" value="XM_068510273.1"/>
</dbReference>
<dbReference type="InterPro" id="IPR016024">
    <property type="entry name" value="ARM-type_fold"/>
</dbReference>
<protein>
    <submittedName>
        <fullName evidence="1">Uncharacterized protein</fullName>
    </submittedName>
</protein>
<dbReference type="EMBL" id="MLAK01001072">
    <property type="protein sequence ID" value="OHS98143.1"/>
    <property type="molecule type" value="Genomic_DNA"/>
</dbReference>
<proteinExistence type="predicted"/>
<gene>
    <name evidence="1" type="ORF">TRFO_35470</name>
</gene>
<evidence type="ECO:0000313" key="1">
    <source>
        <dbReference type="EMBL" id="OHS98143.1"/>
    </source>
</evidence>
<dbReference type="SUPFAM" id="SSF48371">
    <property type="entry name" value="ARM repeat"/>
    <property type="match status" value="1"/>
</dbReference>
<sequence>MLASFPPFLLPNSIDIHHYMNGYFDKSSENIEQMTKSSQDFNYSREEQTDTVLVSEIENFLYNSNQYTDSLVNLFHSHEINNPYLLTLKLSQNGFYQKVIEMIMNNRILLQSLTLFCYSIHLEKTIFIHLIPQSIIKHLFELLLSNSEYTDLILISIGILAECSIQYDVTSPRTFPFTRDIVNHGFHQLVEIARTNTTFSCKATINIAKLIKYQSLNEKQLEIVLNLINEKIVSCTEFGFFEIHRLLEAYLKYIQKQSNMEEETMHLSILTNESASTICKLLISENVETKRWPGYAITSLCEFSSFEAEKLYNSNLLDCFALTGKNEIDNILLTAMMQFILSVENALNRFCGHQIFSLIICLFEAGTFSECSRAALIISALMSRCENEGDMNKLISCFNCDFVDIFENVISCNDGVTLKIMMINFVKATEKAINIQDPELIQHLLSSNFMDTIQNIVDHPREDISINVEKLLCILDDFL</sequence>
<name>A0A1J4JII2_9EUKA</name>
<accession>A0A1J4JII2</accession>
<reference evidence="1" key="1">
    <citation type="submission" date="2016-10" db="EMBL/GenBank/DDBJ databases">
        <authorList>
            <person name="Benchimol M."/>
            <person name="Almeida L.G."/>
            <person name="Vasconcelos A.T."/>
            <person name="Perreira-Neves A."/>
            <person name="Rosa I.A."/>
            <person name="Tasca T."/>
            <person name="Bogo M.R."/>
            <person name="de Souza W."/>
        </authorList>
    </citation>
    <scope>NUCLEOTIDE SEQUENCE [LARGE SCALE GENOMIC DNA]</scope>
    <source>
        <strain evidence="1">K</strain>
    </source>
</reference>